<dbReference type="Proteomes" id="UP000054805">
    <property type="component" value="Unassembled WGS sequence"/>
</dbReference>
<reference evidence="1 2" key="1">
    <citation type="submission" date="2015-01" db="EMBL/GenBank/DDBJ databases">
        <title>Evolution of Trichinella species and genotypes.</title>
        <authorList>
            <person name="Korhonen P.K."/>
            <person name="Edoardo P."/>
            <person name="Giuseppe L.R."/>
            <person name="Gasser R.B."/>
        </authorList>
    </citation>
    <scope>NUCLEOTIDE SEQUENCE [LARGE SCALE GENOMIC DNA]</scope>
    <source>
        <strain evidence="1">ISS588</strain>
    </source>
</reference>
<dbReference type="AlphaFoldDB" id="A0A0V1I1G0"/>
<comment type="caution">
    <text evidence="1">The sequence shown here is derived from an EMBL/GenBank/DDBJ whole genome shotgun (WGS) entry which is preliminary data.</text>
</comment>
<evidence type="ECO:0000313" key="1">
    <source>
        <dbReference type="EMBL" id="KRZ16750.1"/>
    </source>
</evidence>
<protein>
    <submittedName>
        <fullName evidence="1">Uncharacterized protein</fullName>
    </submittedName>
</protein>
<keyword evidence="2" id="KW-1185">Reference proteome</keyword>
<name>A0A0V1I1G0_TRIPS</name>
<dbReference type="EMBL" id="JYDS01000298">
    <property type="protein sequence ID" value="KRZ16750.1"/>
    <property type="molecule type" value="Genomic_DNA"/>
</dbReference>
<evidence type="ECO:0000313" key="2">
    <source>
        <dbReference type="Proteomes" id="UP000054805"/>
    </source>
</evidence>
<gene>
    <name evidence="1" type="ORF">T4B_7758</name>
</gene>
<proteinExistence type="predicted"/>
<organism evidence="1 2">
    <name type="scientific">Trichinella pseudospiralis</name>
    <name type="common">Parasitic roundworm</name>
    <dbReference type="NCBI Taxonomy" id="6337"/>
    <lineage>
        <taxon>Eukaryota</taxon>
        <taxon>Metazoa</taxon>
        <taxon>Ecdysozoa</taxon>
        <taxon>Nematoda</taxon>
        <taxon>Enoplea</taxon>
        <taxon>Dorylaimia</taxon>
        <taxon>Trichinellida</taxon>
        <taxon>Trichinellidae</taxon>
        <taxon>Trichinella</taxon>
    </lineage>
</organism>
<sequence length="98" mass="10860">MYRLAEVELATLYPCIREVALNRGYQGCFKTKSNLSIVCDKGRQPSLRQNSAVSVLKGGTSSVESTTVGVYRQCKALPVVSSNHCNTMNRAHQQYMSE</sequence>
<accession>A0A0V1I1G0</accession>